<dbReference type="PANTHER" id="PTHR23026:SF90">
    <property type="entry name" value="IODOTYROSINE DEIODINASE 1"/>
    <property type="match status" value="1"/>
</dbReference>
<dbReference type="AlphaFoldDB" id="A0A1Z5IPD6"/>
<dbReference type="Proteomes" id="UP000198430">
    <property type="component" value="Unassembled WGS sequence"/>
</dbReference>
<dbReference type="PANTHER" id="PTHR23026">
    <property type="entry name" value="NADPH NITROREDUCTASE"/>
    <property type="match status" value="1"/>
</dbReference>
<dbReference type="Gene3D" id="3.40.109.10">
    <property type="entry name" value="NADH Oxidase"/>
    <property type="match status" value="1"/>
</dbReference>
<evidence type="ECO:0000259" key="4">
    <source>
        <dbReference type="Pfam" id="PF00881"/>
    </source>
</evidence>
<evidence type="ECO:0000313" key="6">
    <source>
        <dbReference type="Proteomes" id="UP000198430"/>
    </source>
</evidence>
<dbReference type="Pfam" id="PF00881">
    <property type="entry name" value="Nitroreductase"/>
    <property type="match status" value="1"/>
</dbReference>
<feature type="domain" description="Nitroreductase" evidence="4">
    <location>
        <begin position="8"/>
        <end position="191"/>
    </location>
</feature>
<organism evidence="5 6">
    <name type="scientific">Secundilactobacillus pentosiphilus</name>
    <dbReference type="NCBI Taxonomy" id="1714682"/>
    <lineage>
        <taxon>Bacteria</taxon>
        <taxon>Bacillati</taxon>
        <taxon>Bacillota</taxon>
        <taxon>Bacilli</taxon>
        <taxon>Lactobacillales</taxon>
        <taxon>Lactobacillaceae</taxon>
        <taxon>Secundilactobacillus</taxon>
    </lineage>
</organism>
<dbReference type="CDD" id="cd02136">
    <property type="entry name" value="PnbA_NfnB-like"/>
    <property type="match status" value="1"/>
</dbReference>
<proteinExistence type="predicted"/>
<dbReference type="EMBL" id="BCMH01000006">
    <property type="protein sequence ID" value="GAX03442.1"/>
    <property type="molecule type" value="Genomic_DNA"/>
</dbReference>
<evidence type="ECO:0000256" key="3">
    <source>
        <dbReference type="ARBA" id="ARBA00023002"/>
    </source>
</evidence>
<dbReference type="InterPro" id="IPR029479">
    <property type="entry name" value="Nitroreductase"/>
</dbReference>
<comment type="caution">
    <text evidence="5">The sequence shown here is derived from an EMBL/GenBank/DDBJ whole genome shotgun (WGS) entry which is preliminary data.</text>
</comment>
<keyword evidence="3" id="KW-0560">Oxidoreductase</keyword>
<evidence type="ECO:0000256" key="2">
    <source>
        <dbReference type="ARBA" id="ARBA00022643"/>
    </source>
</evidence>
<dbReference type="GO" id="GO:0016491">
    <property type="term" value="F:oxidoreductase activity"/>
    <property type="evidence" value="ECO:0007669"/>
    <property type="project" value="UniProtKB-KW"/>
</dbReference>
<dbReference type="InterPro" id="IPR050627">
    <property type="entry name" value="Nitroreductase/BluB"/>
</dbReference>
<keyword evidence="2" id="KW-0288">FMN</keyword>
<reference evidence="5 6" key="1">
    <citation type="submission" date="2015-11" db="EMBL/GenBank/DDBJ databases">
        <title>Draft genome sequences of new species of the genus Lactobacillus isolated from orchardgrass silage.</title>
        <authorList>
            <person name="Tohno M."/>
            <person name="Tanizawa Y."/>
            <person name="Arita M."/>
        </authorList>
    </citation>
    <scope>NUCLEOTIDE SEQUENCE [LARGE SCALE GENOMIC DNA]</scope>
    <source>
        <strain evidence="5 6">IWT140</strain>
    </source>
</reference>
<gene>
    <name evidence="5" type="primary">nfnB_1</name>
    <name evidence="5" type="ORF">IWT140_01045</name>
</gene>
<accession>A0A1Z5IPD6</accession>
<name>A0A1Z5IPD6_9LACO</name>
<evidence type="ECO:0000256" key="1">
    <source>
        <dbReference type="ARBA" id="ARBA00022630"/>
    </source>
</evidence>
<dbReference type="RefSeq" id="WP_089088417.1">
    <property type="nucleotide sequence ID" value="NZ_BCMH01000006.1"/>
</dbReference>
<dbReference type="InterPro" id="IPR000415">
    <property type="entry name" value="Nitroreductase-like"/>
</dbReference>
<sequence>MNKNSALVKRHAVRAFEDKAAVDLNVLKDIVKEAGLAPSWGNSQPWKAYLAVGQTVKNIRETHFNSATNHVKGSPEVVSPKGWSDYAKNNMKQTTAKNDQFLGDDGNQDYSDFNAKLFNAPAIIYITIPKISSAYSTYDAGAFGYGLALSAYEHGLAAMTAYELIRYPKEIRDAFTIPEDEVLMMGVAIGYPQDKKLNQLHTDRNDLEKFLSIED</sequence>
<dbReference type="SUPFAM" id="SSF55469">
    <property type="entry name" value="FMN-dependent nitroreductase-like"/>
    <property type="match status" value="1"/>
</dbReference>
<protein>
    <submittedName>
        <fullName evidence="5">Nitroreductase</fullName>
    </submittedName>
</protein>
<keyword evidence="1" id="KW-0285">Flavoprotein</keyword>
<evidence type="ECO:0000313" key="5">
    <source>
        <dbReference type="EMBL" id="GAX03442.1"/>
    </source>
</evidence>
<keyword evidence="6" id="KW-1185">Reference proteome</keyword>